<feature type="transmembrane region" description="Helical" evidence="7">
    <location>
        <begin position="12"/>
        <end position="31"/>
    </location>
</feature>
<comment type="subcellular location">
    <subcellularLocation>
        <location evidence="1 7">Cell membrane</location>
        <topology evidence="1 7">Multi-pass membrane protein</topology>
    </subcellularLocation>
</comment>
<keyword evidence="9" id="KW-0614">Plasmid</keyword>
<gene>
    <name evidence="9" type="ORF">RB548_22595</name>
</gene>
<keyword evidence="4 7" id="KW-0812">Transmembrane</keyword>
<dbReference type="Pfam" id="PF00528">
    <property type="entry name" value="BPD_transp_1"/>
    <property type="match status" value="1"/>
</dbReference>
<evidence type="ECO:0000256" key="5">
    <source>
        <dbReference type="ARBA" id="ARBA00022989"/>
    </source>
</evidence>
<evidence type="ECO:0000259" key="8">
    <source>
        <dbReference type="PROSITE" id="PS50928"/>
    </source>
</evidence>
<feature type="transmembrane region" description="Helical" evidence="7">
    <location>
        <begin position="98"/>
        <end position="121"/>
    </location>
</feature>
<sequence length="171" mass="18679">MARFAIIKALRAIITLWAIMTFTFIVLRLTGDPALELLPDNATADIIALFNKKWGLDQPIWRQYLLYVSNLVQGDFGQSLATGRQAVEVVAERVGATLTLTGTAFLLVLLIGIPGGVIAALNRGRPLDRIMMLFCSMGYSLPNFVLGVTLIFIFAVALRWLPSSGSATPRI</sequence>
<evidence type="ECO:0000256" key="4">
    <source>
        <dbReference type="ARBA" id="ARBA00022692"/>
    </source>
</evidence>
<dbReference type="Pfam" id="PF19300">
    <property type="entry name" value="BPD_transp_1_N"/>
    <property type="match status" value="1"/>
</dbReference>
<evidence type="ECO:0000256" key="3">
    <source>
        <dbReference type="ARBA" id="ARBA00022475"/>
    </source>
</evidence>
<keyword evidence="3" id="KW-1003">Cell membrane</keyword>
<comment type="similarity">
    <text evidence="7">Belongs to the binding-protein-dependent transport system permease family.</text>
</comment>
<evidence type="ECO:0000313" key="9">
    <source>
        <dbReference type="EMBL" id="WVT06213.1"/>
    </source>
</evidence>
<dbReference type="EMBL" id="CP133150">
    <property type="protein sequence ID" value="WVT06213.1"/>
    <property type="molecule type" value="Genomic_DNA"/>
</dbReference>
<dbReference type="SUPFAM" id="SSF161098">
    <property type="entry name" value="MetI-like"/>
    <property type="match status" value="1"/>
</dbReference>
<reference evidence="9" key="1">
    <citation type="submission" date="2023-08" db="EMBL/GenBank/DDBJ databases">
        <title>Complete genome sequence of Sinorhizobium chiapanecum ITTG S70 isolated from Acaciella angustissima nodules in Chiapas-Mexico.</title>
        <authorList>
            <person name="Rincon-Rosales R."/>
            <person name="Rogel M.A."/>
            <person name="Rincon-Medina C.I."/>
            <person name="Guerrero G."/>
            <person name="Manzano-Gomez L.A."/>
            <person name="Lopez-Lopez A."/>
            <person name="Rincon Molina F.A."/>
            <person name="Martinez-Romero E."/>
        </authorList>
    </citation>
    <scope>NUCLEOTIDE SEQUENCE</scope>
    <source>
        <strain evidence="9">ITTG S70</strain>
        <plasmid evidence="9">pSchITTGS70b</plasmid>
    </source>
</reference>
<geneLocation type="plasmid" evidence="9 10">
    <name>pSchITTGS70b</name>
</geneLocation>
<organism evidence="9 10">
    <name type="scientific">Sinorhizobium chiapasense</name>
    <dbReference type="NCBI Taxonomy" id="501572"/>
    <lineage>
        <taxon>Bacteria</taxon>
        <taxon>Pseudomonadati</taxon>
        <taxon>Pseudomonadota</taxon>
        <taxon>Alphaproteobacteria</taxon>
        <taxon>Hyphomicrobiales</taxon>
        <taxon>Rhizobiaceae</taxon>
        <taxon>Sinorhizobium/Ensifer group</taxon>
        <taxon>Sinorhizobium</taxon>
    </lineage>
</organism>
<dbReference type="Gene3D" id="1.10.3720.10">
    <property type="entry name" value="MetI-like"/>
    <property type="match status" value="1"/>
</dbReference>
<dbReference type="CDD" id="cd06261">
    <property type="entry name" value="TM_PBP2"/>
    <property type="match status" value="1"/>
</dbReference>
<dbReference type="InterPro" id="IPR035906">
    <property type="entry name" value="MetI-like_sf"/>
</dbReference>
<dbReference type="PANTHER" id="PTHR43163:SF6">
    <property type="entry name" value="DIPEPTIDE TRANSPORT SYSTEM PERMEASE PROTEIN DPPB-RELATED"/>
    <property type="match status" value="1"/>
</dbReference>
<evidence type="ECO:0000256" key="7">
    <source>
        <dbReference type="RuleBase" id="RU363032"/>
    </source>
</evidence>
<feature type="domain" description="ABC transmembrane type-1" evidence="8">
    <location>
        <begin position="94"/>
        <end position="171"/>
    </location>
</feature>
<evidence type="ECO:0000256" key="2">
    <source>
        <dbReference type="ARBA" id="ARBA00022448"/>
    </source>
</evidence>
<evidence type="ECO:0000313" key="10">
    <source>
        <dbReference type="Proteomes" id="UP001432360"/>
    </source>
</evidence>
<dbReference type="Proteomes" id="UP001432360">
    <property type="component" value="Plasmid pSchITTGS70b"/>
</dbReference>
<dbReference type="RefSeq" id="WP_331375276.1">
    <property type="nucleotide sequence ID" value="NZ_CP133150.1"/>
</dbReference>
<keyword evidence="2 7" id="KW-0813">Transport</keyword>
<name>A0ABZ2BFK6_9HYPH</name>
<keyword evidence="10" id="KW-1185">Reference proteome</keyword>
<dbReference type="PROSITE" id="PS50928">
    <property type="entry name" value="ABC_TM1"/>
    <property type="match status" value="1"/>
</dbReference>
<accession>A0ABZ2BFK6</accession>
<protein>
    <submittedName>
        <fullName evidence="9">ABC transporter permease</fullName>
    </submittedName>
</protein>
<proteinExistence type="inferred from homology"/>
<evidence type="ECO:0000256" key="1">
    <source>
        <dbReference type="ARBA" id="ARBA00004651"/>
    </source>
</evidence>
<dbReference type="PANTHER" id="PTHR43163">
    <property type="entry name" value="DIPEPTIDE TRANSPORT SYSTEM PERMEASE PROTEIN DPPB-RELATED"/>
    <property type="match status" value="1"/>
</dbReference>
<dbReference type="InterPro" id="IPR045621">
    <property type="entry name" value="BPD_transp_1_N"/>
</dbReference>
<keyword evidence="6 7" id="KW-0472">Membrane</keyword>
<feature type="transmembrane region" description="Helical" evidence="7">
    <location>
        <begin position="141"/>
        <end position="161"/>
    </location>
</feature>
<dbReference type="InterPro" id="IPR000515">
    <property type="entry name" value="MetI-like"/>
</dbReference>
<evidence type="ECO:0000256" key="6">
    <source>
        <dbReference type="ARBA" id="ARBA00023136"/>
    </source>
</evidence>
<keyword evidence="5 7" id="KW-1133">Transmembrane helix</keyword>